<dbReference type="Pfam" id="PF19054">
    <property type="entry name" value="DUF5753"/>
    <property type="match status" value="1"/>
</dbReference>
<dbReference type="AlphaFoldDB" id="A0A0T6LMN2"/>
<dbReference type="eggNOG" id="COG1396">
    <property type="taxonomic scope" value="Bacteria"/>
</dbReference>
<keyword evidence="3" id="KW-0238">DNA-binding</keyword>
<evidence type="ECO:0000256" key="1">
    <source>
        <dbReference type="SAM" id="MobiDB-lite"/>
    </source>
</evidence>
<evidence type="ECO:0000313" key="3">
    <source>
        <dbReference type="EMBL" id="KRV47167.1"/>
    </source>
</evidence>
<evidence type="ECO:0000313" key="4">
    <source>
        <dbReference type="Proteomes" id="UP000050867"/>
    </source>
</evidence>
<accession>A0A0T6LMN2</accession>
<reference evidence="3 4" key="1">
    <citation type="submission" date="2015-10" db="EMBL/GenBank/DDBJ databases">
        <title>Draft genome sequence of pyrrolomycin-producing Streptomyces vitaminophilus.</title>
        <authorList>
            <person name="Graham D.E."/>
            <person name="Mahan K.M."/>
            <person name="Klingeman D.M."/>
            <person name="Hettich R.L."/>
            <person name="Parry R.J."/>
        </authorList>
    </citation>
    <scope>NUCLEOTIDE SEQUENCE [LARGE SCALE GENOMIC DNA]</scope>
    <source>
        <strain evidence="3 4">ATCC 31673</strain>
    </source>
</reference>
<dbReference type="InterPro" id="IPR010982">
    <property type="entry name" value="Lambda_DNA-bd_dom_sf"/>
</dbReference>
<proteinExistence type="predicted"/>
<dbReference type="SUPFAM" id="SSF47413">
    <property type="entry name" value="lambda repressor-like DNA-binding domains"/>
    <property type="match status" value="1"/>
</dbReference>
<protein>
    <submittedName>
        <fullName evidence="3">DNA-binding protein</fullName>
    </submittedName>
</protein>
<dbReference type="Pfam" id="PF13560">
    <property type="entry name" value="HTH_31"/>
    <property type="match status" value="1"/>
</dbReference>
<comment type="caution">
    <text evidence="3">The sequence shown here is derived from an EMBL/GenBank/DDBJ whole genome shotgun (WGS) entry which is preliminary data.</text>
</comment>
<dbReference type="EMBL" id="LLZU01000038">
    <property type="protein sequence ID" value="KRV47167.1"/>
    <property type="molecule type" value="Genomic_DNA"/>
</dbReference>
<dbReference type="InterPro" id="IPR001387">
    <property type="entry name" value="Cro/C1-type_HTH"/>
</dbReference>
<feature type="domain" description="HTH cro/C1-type" evidence="2">
    <location>
        <begin position="9"/>
        <end position="62"/>
    </location>
</feature>
<name>A0A0T6LMN2_WENVI</name>
<evidence type="ECO:0000259" key="2">
    <source>
        <dbReference type="PROSITE" id="PS50943"/>
    </source>
</evidence>
<organism evidence="3 4">
    <name type="scientific">Wenjunlia vitaminophila</name>
    <name type="common">Streptomyces vitaminophilus</name>
    <dbReference type="NCBI Taxonomy" id="76728"/>
    <lineage>
        <taxon>Bacteria</taxon>
        <taxon>Bacillati</taxon>
        <taxon>Actinomycetota</taxon>
        <taxon>Actinomycetes</taxon>
        <taxon>Kitasatosporales</taxon>
        <taxon>Streptomycetaceae</taxon>
        <taxon>Wenjunlia</taxon>
    </lineage>
</organism>
<dbReference type="SMART" id="SM00530">
    <property type="entry name" value="HTH_XRE"/>
    <property type="match status" value="1"/>
</dbReference>
<feature type="compositionally biased region" description="Basic residues" evidence="1">
    <location>
        <begin position="288"/>
        <end position="298"/>
    </location>
</feature>
<dbReference type="Proteomes" id="UP000050867">
    <property type="component" value="Unassembled WGS sequence"/>
</dbReference>
<dbReference type="GO" id="GO:0003677">
    <property type="term" value="F:DNA binding"/>
    <property type="evidence" value="ECO:0007669"/>
    <property type="project" value="UniProtKB-KW"/>
</dbReference>
<dbReference type="STRING" id="76728.AQ490_08510"/>
<feature type="region of interest" description="Disordered" evidence="1">
    <location>
        <begin position="274"/>
        <end position="304"/>
    </location>
</feature>
<dbReference type="Gene3D" id="1.10.260.40">
    <property type="entry name" value="lambda repressor-like DNA-binding domains"/>
    <property type="match status" value="1"/>
</dbReference>
<keyword evidence="4" id="KW-1185">Reference proteome</keyword>
<dbReference type="CDD" id="cd00093">
    <property type="entry name" value="HTH_XRE"/>
    <property type="match status" value="1"/>
</dbReference>
<dbReference type="OrthoDB" id="2897536at2"/>
<sequence>MAELFGSHLRRLRLRAGWTQAETGRRVHVVGSRIAQLEGGTGHRPTLALTRALDAVLDADGLLVELLPHVWREAFPDWSRRFMELSHRATGIRQYLAHEVPGLLQTEDYARAVLGVGCTLRDPAHLEERVAARMTRQQRLDGPDRPEYEVVLDESVLLRHVGEAEVMRSQLQHLLRSAGAGHVTLQVLPFRSGEHPSLGGSLTVLTMPDGSRVGYREGAEDGRLLEELEDVMSCTWAYDRLRVLALPPRASLARIRAVLEDEYRVERVPSRSKRRRLAKVQLQQQGGRRLRGGGRRPPRGGAGA</sequence>
<gene>
    <name evidence="3" type="ORF">AQ490_08510</name>
</gene>
<dbReference type="InterPro" id="IPR043917">
    <property type="entry name" value="DUF5753"/>
</dbReference>
<dbReference type="PROSITE" id="PS50943">
    <property type="entry name" value="HTH_CROC1"/>
    <property type="match status" value="1"/>
</dbReference>